<dbReference type="Gene3D" id="3.40.190.10">
    <property type="entry name" value="Periplasmic binding protein-like II"/>
    <property type="match status" value="2"/>
</dbReference>
<proteinExistence type="predicted"/>
<dbReference type="EMBL" id="JAWIIV010000012">
    <property type="protein sequence ID" value="MEC4720617.1"/>
    <property type="molecule type" value="Genomic_DNA"/>
</dbReference>
<keyword evidence="3" id="KW-1185">Reference proteome</keyword>
<reference evidence="2 3" key="1">
    <citation type="submission" date="2023-10" db="EMBL/GenBank/DDBJ databases">
        <title>Noviherbaspirillum sp. CPCC 100848 genome assembly.</title>
        <authorList>
            <person name="Li X.Y."/>
            <person name="Fang X.M."/>
        </authorList>
    </citation>
    <scope>NUCLEOTIDE SEQUENCE [LARGE SCALE GENOMIC DNA]</scope>
    <source>
        <strain evidence="2 3">CPCC 100848</strain>
    </source>
</reference>
<dbReference type="Proteomes" id="UP001352263">
    <property type="component" value="Unassembled WGS sequence"/>
</dbReference>
<name>A0ABU6JAE8_9BURK</name>
<organism evidence="2 3">
    <name type="scientific">Noviherbaspirillum album</name>
    <dbReference type="NCBI Taxonomy" id="3080276"/>
    <lineage>
        <taxon>Bacteria</taxon>
        <taxon>Pseudomonadati</taxon>
        <taxon>Pseudomonadota</taxon>
        <taxon>Betaproteobacteria</taxon>
        <taxon>Burkholderiales</taxon>
        <taxon>Oxalobacteraceae</taxon>
        <taxon>Noviherbaspirillum</taxon>
    </lineage>
</organism>
<evidence type="ECO:0000313" key="3">
    <source>
        <dbReference type="Proteomes" id="UP001352263"/>
    </source>
</evidence>
<feature type="signal peptide" evidence="1">
    <location>
        <begin position="1"/>
        <end position="22"/>
    </location>
</feature>
<protein>
    <submittedName>
        <fullName evidence="2">Transporter substrate-binding domain-containing protein</fullName>
    </submittedName>
</protein>
<dbReference type="PANTHER" id="PTHR35936:SF25">
    <property type="entry name" value="ABC TRANSPORTER SUBSTRATE-BINDING PROTEIN"/>
    <property type="match status" value="1"/>
</dbReference>
<comment type="caution">
    <text evidence="2">The sequence shown here is derived from an EMBL/GenBank/DDBJ whole genome shotgun (WGS) entry which is preliminary data.</text>
</comment>
<dbReference type="RefSeq" id="WP_326507330.1">
    <property type="nucleotide sequence ID" value="NZ_JAWIIV010000012.1"/>
</dbReference>
<sequence>MMRGLILALACAANLATAASTAADAPKIMRLASLEWLPYVGAMLDREGWSGHVAAVAARPGYQVRIDYFPWTRAVQLGMRDAQYAGYFPAYYTEERARQCHFSQPIGSSTVGLAYLKDTPLAWNTLQDLASLKIAVVAGFSNGPAFDTMVREGRLAVDASPNDMLNLRKLLAQRVDTVVIDKLVMRYLMLSEPSLARERDRIAFHEKPLAELPLHVCFQRTPEGREMQQAFNRSLQDMPLKKLESEYFQQLERKAPPLR</sequence>
<keyword evidence="1" id="KW-0732">Signal</keyword>
<dbReference type="SUPFAM" id="SSF53850">
    <property type="entry name" value="Periplasmic binding protein-like II"/>
    <property type="match status" value="1"/>
</dbReference>
<accession>A0ABU6JAE8</accession>
<gene>
    <name evidence="2" type="ORF">RY831_15745</name>
</gene>
<evidence type="ECO:0000256" key="1">
    <source>
        <dbReference type="SAM" id="SignalP"/>
    </source>
</evidence>
<feature type="chain" id="PRO_5046748859" evidence="1">
    <location>
        <begin position="23"/>
        <end position="259"/>
    </location>
</feature>
<dbReference type="PANTHER" id="PTHR35936">
    <property type="entry name" value="MEMBRANE-BOUND LYTIC MUREIN TRANSGLYCOSYLASE F"/>
    <property type="match status" value="1"/>
</dbReference>
<evidence type="ECO:0000313" key="2">
    <source>
        <dbReference type="EMBL" id="MEC4720617.1"/>
    </source>
</evidence>